<feature type="transmembrane region" description="Helical" evidence="3">
    <location>
        <begin position="24"/>
        <end position="46"/>
    </location>
</feature>
<keyword evidence="6" id="KW-1185">Reference proteome</keyword>
<dbReference type="Pfam" id="PF25917">
    <property type="entry name" value="BSH_RND"/>
    <property type="match status" value="1"/>
</dbReference>
<name>A0A1I4UR57_9BACT</name>
<keyword evidence="3" id="KW-0472">Membrane</keyword>
<dbReference type="RefSeq" id="WP_093395358.1">
    <property type="nucleotide sequence ID" value="NZ_FOUU01000006.1"/>
</dbReference>
<dbReference type="SUPFAM" id="SSF111369">
    <property type="entry name" value="HlyD-like secretion proteins"/>
    <property type="match status" value="3"/>
</dbReference>
<evidence type="ECO:0000256" key="1">
    <source>
        <dbReference type="ARBA" id="ARBA00004196"/>
    </source>
</evidence>
<dbReference type="PANTHER" id="PTHR30386">
    <property type="entry name" value="MEMBRANE FUSION SUBUNIT OF EMRAB-TOLC MULTIDRUG EFFLUX PUMP"/>
    <property type="match status" value="1"/>
</dbReference>
<keyword evidence="2" id="KW-0175">Coiled coil</keyword>
<dbReference type="InterPro" id="IPR030190">
    <property type="entry name" value="MacA_alpha-hairpin_sf"/>
</dbReference>
<dbReference type="GO" id="GO:1990195">
    <property type="term" value="C:macrolide transmembrane transporter complex"/>
    <property type="evidence" value="ECO:0007669"/>
    <property type="project" value="InterPro"/>
</dbReference>
<feature type="domain" description="Multidrug resistance protein MdtA-like barrel-sandwich hybrid" evidence="4">
    <location>
        <begin position="62"/>
        <end position="307"/>
    </location>
</feature>
<dbReference type="EMBL" id="FOUU01000006">
    <property type="protein sequence ID" value="SFM91203.1"/>
    <property type="molecule type" value="Genomic_DNA"/>
</dbReference>
<feature type="coiled-coil region" evidence="2">
    <location>
        <begin position="193"/>
        <end position="272"/>
    </location>
</feature>
<organism evidence="5 6">
    <name type="scientific">Thermodesulforhabdus norvegica</name>
    <dbReference type="NCBI Taxonomy" id="39841"/>
    <lineage>
        <taxon>Bacteria</taxon>
        <taxon>Pseudomonadati</taxon>
        <taxon>Thermodesulfobacteriota</taxon>
        <taxon>Syntrophobacteria</taxon>
        <taxon>Syntrophobacterales</taxon>
        <taxon>Thermodesulforhabdaceae</taxon>
        <taxon>Thermodesulforhabdus</taxon>
    </lineage>
</organism>
<dbReference type="InterPro" id="IPR050739">
    <property type="entry name" value="MFP"/>
</dbReference>
<keyword evidence="3" id="KW-0812">Transmembrane</keyword>
<dbReference type="PRINTS" id="PR01490">
    <property type="entry name" value="RTXTOXIND"/>
</dbReference>
<dbReference type="AlphaFoldDB" id="A0A1I4UR57"/>
<evidence type="ECO:0000313" key="5">
    <source>
        <dbReference type="EMBL" id="SFM91203.1"/>
    </source>
</evidence>
<dbReference type="PANTHER" id="PTHR30386:SF19">
    <property type="entry name" value="MULTIDRUG EXPORT PROTEIN EMRA-RELATED"/>
    <property type="match status" value="1"/>
</dbReference>
<sequence>MSSDMELKEGKNDRTAEAPEKRRVIAWLLLATILVASIGSFIWWYLHRHLETTDNAYVMADSATVSSRVPGRIAKIYVENDDYAEQGTVVVELESEDYRLRLEQAEAALKTLKAEYNLRLKELEYIDKKTQASVMEARAALEVARNRKQQAMDRVNRLLDEKRIAQADFNHARRDYERFEPLYRSKAIAERDFDRIRTAYKKARAKLDGVEAEISAAQKEVNVATDEIERSKAKLESALAERLQVDVQRRRLEALKAKIKEAEAVRDLAALNLSYCKIYAPISGYIAQKRIQVGDWVQPGQALFAIVPLKDVYIEANFKETQLTNMRIGQPAVIEADTYPGYEFHGRIVGIRAGTGAAFSLLPPENATGNWIKIVQRVPVKIRLDEPPPEDRPLRVGLSLKVTVDTSVKSGPFLKTARTGKPF</sequence>
<dbReference type="GO" id="GO:0019898">
    <property type="term" value="C:extrinsic component of membrane"/>
    <property type="evidence" value="ECO:0007669"/>
    <property type="project" value="InterPro"/>
</dbReference>
<dbReference type="STRING" id="39841.SAMN05660836_01934"/>
<evidence type="ECO:0000256" key="2">
    <source>
        <dbReference type="SAM" id="Coils"/>
    </source>
</evidence>
<keyword evidence="3" id="KW-1133">Transmembrane helix</keyword>
<dbReference type="GO" id="GO:0030313">
    <property type="term" value="C:cell envelope"/>
    <property type="evidence" value="ECO:0007669"/>
    <property type="project" value="UniProtKB-SubCell"/>
</dbReference>
<dbReference type="Gene3D" id="2.40.30.170">
    <property type="match status" value="1"/>
</dbReference>
<evidence type="ECO:0000313" key="6">
    <source>
        <dbReference type="Proteomes" id="UP000199611"/>
    </source>
</evidence>
<gene>
    <name evidence="5" type="ORF">SAMN05660836_01934</name>
</gene>
<evidence type="ECO:0000259" key="4">
    <source>
        <dbReference type="Pfam" id="PF25917"/>
    </source>
</evidence>
<dbReference type="Gene3D" id="6.10.140.1990">
    <property type="match status" value="1"/>
</dbReference>
<dbReference type="GO" id="GO:1990961">
    <property type="term" value="P:xenobiotic detoxification by transmembrane export across the plasma membrane"/>
    <property type="evidence" value="ECO:0007669"/>
    <property type="project" value="InterPro"/>
</dbReference>
<dbReference type="OrthoDB" id="9811754at2"/>
<evidence type="ECO:0000256" key="3">
    <source>
        <dbReference type="SAM" id="Phobius"/>
    </source>
</evidence>
<reference evidence="5 6" key="1">
    <citation type="submission" date="2016-10" db="EMBL/GenBank/DDBJ databases">
        <authorList>
            <person name="de Groot N.N."/>
        </authorList>
    </citation>
    <scope>NUCLEOTIDE SEQUENCE [LARGE SCALE GENOMIC DNA]</scope>
    <source>
        <strain evidence="5 6">DSM 9990</strain>
    </source>
</reference>
<protein>
    <submittedName>
        <fullName evidence="5">Membrane fusion protein, multidrug efflux system</fullName>
    </submittedName>
</protein>
<dbReference type="Gene3D" id="2.40.50.100">
    <property type="match status" value="1"/>
</dbReference>
<accession>A0A1I4UR57</accession>
<proteinExistence type="predicted"/>
<comment type="subcellular location">
    <subcellularLocation>
        <location evidence="1">Cell envelope</location>
    </subcellularLocation>
</comment>
<dbReference type="Proteomes" id="UP000199611">
    <property type="component" value="Unassembled WGS sequence"/>
</dbReference>
<dbReference type="InterPro" id="IPR058625">
    <property type="entry name" value="MdtA-like_BSH"/>
</dbReference>
<feature type="coiled-coil region" evidence="2">
    <location>
        <begin position="95"/>
        <end position="168"/>
    </location>
</feature>